<comment type="caution">
    <text evidence="4">The sequence shown here is derived from an EMBL/GenBank/DDBJ whole genome shotgun (WGS) entry which is preliminary data.</text>
</comment>
<dbReference type="AlphaFoldDB" id="A0A2W5FTK1"/>
<evidence type="ECO:0000256" key="1">
    <source>
        <dbReference type="PROSITE-ProRule" id="PRU00339"/>
    </source>
</evidence>
<evidence type="ECO:0000313" key="5">
    <source>
        <dbReference type="Proteomes" id="UP000249633"/>
    </source>
</evidence>
<sequence length="259" mass="29019">MQRFVLLLVVLLLSACAGTAVDSGREIKTDSDRTDAERRAGIHLALAQAYFSRGQYTDALDALKQALAARPDMRDAVNLRGLVYAGLGENELAEESFRRALSLYPNDADTLHNYGWFMCQQRRWETADAMFDQALAQTTYRAPQRSLLAKGVCEARSGRLLVAERTLSRAFELDPASPAIAVNLAEVLYRNHELERARFYVKRVNGQPDQVSPASLWLQLRIERKLGNTAAVDDLGQQLRRQHPQSPETQALDAGRFDD</sequence>
<dbReference type="EMBL" id="QFOD01000001">
    <property type="protein sequence ID" value="PZP36426.1"/>
    <property type="molecule type" value="Genomic_DNA"/>
</dbReference>
<feature type="signal peptide" evidence="3">
    <location>
        <begin position="1"/>
        <end position="20"/>
    </location>
</feature>
<feature type="repeat" description="TPR" evidence="1">
    <location>
        <begin position="74"/>
        <end position="107"/>
    </location>
</feature>
<dbReference type="PROSITE" id="PS51257">
    <property type="entry name" value="PROKAR_LIPOPROTEIN"/>
    <property type="match status" value="1"/>
</dbReference>
<dbReference type="PANTHER" id="PTHR12558">
    <property type="entry name" value="CELL DIVISION CYCLE 16,23,27"/>
    <property type="match status" value="1"/>
</dbReference>
<dbReference type="InterPro" id="IPR019734">
    <property type="entry name" value="TPR_rpt"/>
</dbReference>
<gene>
    <name evidence="4" type="ORF">DI603_00155</name>
</gene>
<keyword evidence="1" id="KW-0802">TPR repeat</keyword>
<dbReference type="SMART" id="SM00028">
    <property type="entry name" value="TPR"/>
    <property type="match status" value="2"/>
</dbReference>
<organism evidence="4 5">
    <name type="scientific">Roseateles depolymerans</name>
    <dbReference type="NCBI Taxonomy" id="76731"/>
    <lineage>
        <taxon>Bacteria</taxon>
        <taxon>Pseudomonadati</taxon>
        <taxon>Pseudomonadota</taxon>
        <taxon>Betaproteobacteria</taxon>
        <taxon>Burkholderiales</taxon>
        <taxon>Sphaerotilaceae</taxon>
        <taxon>Roseateles</taxon>
    </lineage>
</organism>
<evidence type="ECO:0000313" key="4">
    <source>
        <dbReference type="EMBL" id="PZP36426.1"/>
    </source>
</evidence>
<feature type="region of interest" description="Disordered" evidence="2">
    <location>
        <begin position="240"/>
        <end position="259"/>
    </location>
</feature>
<accession>A0A2W5FTK1</accession>
<dbReference type="Gene3D" id="1.25.40.10">
    <property type="entry name" value="Tetratricopeptide repeat domain"/>
    <property type="match status" value="1"/>
</dbReference>
<dbReference type="InterPro" id="IPR013360">
    <property type="entry name" value="Pilus_4_PilW"/>
</dbReference>
<dbReference type="Pfam" id="PF13432">
    <property type="entry name" value="TPR_16"/>
    <property type="match status" value="2"/>
</dbReference>
<feature type="chain" id="PRO_5015921743" evidence="3">
    <location>
        <begin position="21"/>
        <end position="259"/>
    </location>
</feature>
<dbReference type="PROSITE" id="PS50005">
    <property type="entry name" value="TPR"/>
    <property type="match status" value="2"/>
</dbReference>
<evidence type="ECO:0000256" key="2">
    <source>
        <dbReference type="SAM" id="MobiDB-lite"/>
    </source>
</evidence>
<keyword evidence="3" id="KW-0732">Signal</keyword>
<evidence type="ECO:0000256" key="3">
    <source>
        <dbReference type="SAM" id="SignalP"/>
    </source>
</evidence>
<dbReference type="NCBIfam" id="TIGR02521">
    <property type="entry name" value="type_IV_pilW"/>
    <property type="match status" value="1"/>
</dbReference>
<dbReference type="InterPro" id="IPR011990">
    <property type="entry name" value="TPR-like_helical_dom_sf"/>
</dbReference>
<dbReference type="PANTHER" id="PTHR12558:SF33">
    <property type="entry name" value="BLL7664 PROTEIN"/>
    <property type="match status" value="1"/>
</dbReference>
<dbReference type="SUPFAM" id="SSF48452">
    <property type="entry name" value="TPR-like"/>
    <property type="match status" value="1"/>
</dbReference>
<protein>
    <submittedName>
        <fullName evidence="4">Type IV pilus biogenesis/stability protein PilW</fullName>
    </submittedName>
</protein>
<name>A0A2W5FTK1_9BURK</name>
<reference evidence="4 5" key="1">
    <citation type="submission" date="2017-08" db="EMBL/GenBank/DDBJ databases">
        <title>Infants hospitalized years apart are colonized by the same room-sourced microbial strains.</title>
        <authorList>
            <person name="Brooks B."/>
            <person name="Olm M.R."/>
            <person name="Firek B.A."/>
            <person name="Baker R."/>
            <person name="Thomas B.C."/>
            <person name="Morowitz M.J."/>
            <person name="Banfield J.F."/>
        </authorList>
    </citation>
    <scope>NUCLEOTIDE SEQUENCE [LARGE SCALE GENOMIC DNA]</scope>
    <source>
        <strain evidence="4">S2_012_000_R2_81</strain>
    </source>
</reference>
<feature type="repeat" description="TPR" evidence="1">
    <location>
        <begin position="40"/>
        <end position="73"/>
    </location>
</feature>
<proteinExistence type="predicted"/>
<dbReference type="Proteomes" id="UP000249633">
    <property type="component" value="Unassembled WGS sequence"/>
</dbReference>